<name>A0A5B7ZZR3_9BACT</name>
<dbReference type="RefSeq" id="WP_139515487.1">
    <property type="nucleotide sequence ID" value="NZ_CP040896.1"/>
</dbReference>
<keyword evidence="2" id="KW-1185">Reference proteome</keyword>
<evidence type="ECO:0000313" key="1">
    <source>
        <dbReference type="EMBL" id="QDA60309.1"/>
    </source>
</evidence>
<reference evidence="1 2" key="1">
    <citation type="submission" date="2019-06" db="EMBL/GenBank/DDBJ databases">
        <authorList>
            <person name="Srinivasan S."/>
        </authorList>
    </citation>
    <scope>NUCLEOTIDE SEQUENCE [LARGE SCALE GENOMIC DNA]</scope>
    <source>
        <strain evidence="1 2">17J68-5</strain>
    </source>
</reference>
<protein>
    <submittedName>
        <fullName evidence="1">Uncharacterized protein</fullName>
    </submittedName>
</protein>
<dbReference type="AlphaFoldDB" id="A0A5B7ZZR3"/>
<proteinExistence type="predicted"/>
<gene>
    <name evidence="1" type="ORF">FHG12_09395</name>
</gene>
<accession>A0A5B7ZZR3</accession>
<sequence length="156" mass="18062">MLNKEPDCCTRLFIKHKRSVRAGRQHKLYPTQRTPMPYRFKKGGALEETGAKDISLPLSKENLISLLANLVEGNATYSHQDFANWCSKHFGNIVVNDLELEAAGIDEATYEVLNDVDAQWDLYLVNTYKIEELQAIDLNQVRLPKEWFQDWLNQLH</sequence>
<dbReference type="Proteomes" id="UP000305398">
    <property type="component" value="Chromosome"/>
</dbReference>
<dbReference type="KEGG" id="hyj:FHG12_09395"/>
<evidence type="ECO:0000313" key="2">
    <source>
        <dbReference type="Proteomes" id="UP000305398"/>
    </source>
</evidence>
<organism evidence="1 2">
    <name type="scientific">Hymenobacter jejuensis</name>
    <dbReference type="NCBI Taxonomy" id="2502781"/>
    <lineage>
        <taxon>Bacteria</taxon>
        <taxon>Pseudomonadati</taxon>
        <taxon>Bacteroidota</taxon>
        <taxon>Cytophagia</taxon>
        <taxon>Cytophagales</taxon>
        <taxon>Hymenobacteraceae</taxon>
        <taxon>Hymenobacter</taxon>
    </lineage>
</organism>
<dbReference type="EMBL" id="CP040896">
    <property type="protein sequence ID" value="QDA60309.1"/>
    <property type="molecule type" value="Genomic_DNA"/>
</dbReference>
<dbReference type="OrthoDB" id="6401746at2"/>